<dbReference type="PROSITE" id="PS51898">
    <property type="entry name" value="TYR_RECOMBINASE"/>
    <property type="match status" value="1"/>
</dbReference>
<gene>
    <name evidence="4" type="ORF">J2I47_00835</name>
</gene>
<dbReference type="Proteomes" id="UP000664034">
    <property type="component" value="Unassembled WGS sequence"/>
</dbReference>
<dbReference type="SUPFAM" id="SSF56349">
    <property type="entry name" value="DNA breaking-rejoining enzymes"/>
    <property type="match status" value="1"/>
</dbReference>
<dbReference type="InterPro" id="IPR010998">
    <property type="entry name" value="Integrase_recombinase_N"/>
</dbReference>
<accession>A0A939K1B7</accession>
<name>A0A939K1B7_9BACT</name>
<dbReference type="Pfam" id="PF17293">
    <property type="entry name" value="Arm-DNA-bind_5"/>
    <property type="match status" value="1"/>
</dbReference>
<dbReference type="InterPro" id="IPR002104">
    <property type="entry name" value="Integrase_catalytic"/>
</dbReference>
<evidence type="ECO:0000259" key="3">
    <source>
        <dbReference type="PROSITE" id="PS51898"/>
    </source>
</evidence>
<dbReference type="InterPro" id="IPR011010">
    <property type="entry name" value="DNA_brk_join_enz"/>
</dbReference>
<dbReference type="PANTHER" id="PTHR30349">
    <property type="entry name" value="PHAGE INTEGRASE-RELATED"/>
    <property type="match status" value="1"/>
</dbReference>
<dbReference type="RefSeq" id="WP_207362650.1">
    <property type="nucleotide sequence ID" value="NZ_JAFMYV010000001.1"/>
</dbReference>
<evidence type="ECO:0000256" key="1">
    <source>
        <dbReference type="ARBA" id="ARBA00023125"/>
    </source>
</evidence>
<organism evidence="4 5">
    <name type="scientific">Fibrella rubiginis</name>
    <dbReference type="NCBI Taxonomy" id="2817060"/>
    <lineage>
        <taxon>Bacteria</taxon>
        <taxon>Pseudomonadati</taxon>
        <taxon>Bacteroidota</taxon>
        <taxon>Cytophagia</taxon>
        <taxon>Cytophagales</taxon>
        <taxon>Spirosomataceae</taxon>
        <taxon>Fibrella</taxon>
    </lineage>
</organism>
<dbReference type="Gene3D" id="1.10.443.10">
    <property type="entry name" value="Intergrase catalytic core"/>
    <property type="match status" value="1"/>
</dbReference>
<dbReference type="GO" id="GO:0003677">
    <property type="term" value="F:DNA binding"/>
    <property type="evidence" value="ECO:0007669"/>
    <property type="project" value="UniProtKB-KW"/>
</dbReference>
<comment type="caution">
    <text evidence="4">The sequence shown here is derived from an EMBL/GenBank/DDBJ whole genome shotgun (WGS) entry which is preliminary data.</text>
</comment>
<proteinExistence type="predicted"/>
<dbReference type="InterPro" id="IPR050090">
    <property type="entry name" value="Tyrosine_recombinase_XerCD"/>
</dbReference>
<dbReference type="Pfam" id="PF13102">
    <property type="entry name" value="Phage_int_SAM_5"/>
    <property type="match status" value="1"/>
</dbReference>
<feature type="domain" description="Tyr recombinase" evidence="3">
    <location>
        <begin position="209"/>
        <end position="387"/>
    </location>
</feature>
<dbReference type="Pfam" id="PF00589">
    <property type="entry name" value="Phage_integrase"/>
    <property type="match status" value="1"/>
</dbReference>
<dbReference type="GO" id="GO:0015074">
    <property type="term" value="P:DNA integration"/>
    <property type="evidence" value="ECO:0007669"/>
    <property type="project" value="InterPro"/>
</dbReference>
<dbReference type="EMBL" id="JAFMYV010000001">
    <property type="protein sequence ID" value="MBO0935079.1"/>
    <property type="molecule type" value="Genomic_DNA"/>
</dbReference>
<dbReference type="AlphaFoldDB" id="A0A939K1B7"/>
<sequence>MVTYKLVFNRKKKLGEDGKALVQIEVYKKNGLRRHFTTGVRITPGQWNAKSREVRNDALANQRITQRLTELRNFETYFPATHGRAFALSDFDLMASANVDEAAPTQTFSAYMKAEIEADKPGVAAVTYQRRMRVWNRLNLHHGGLVAFGDLTFAFINRFDQAKRGRFKLDDNTVEAEHKILKRYISRAVKCGLLPQNPYDQFKIRGKVVDKVILTDEEIKRIEALILEGEQAQLAIYRDAFLLAYYTMLRVSDLLTLTPRHISETANGLLIDKVQVKTKQRVQIPTWRLHEGKAQHLLRSYWPSTEGGRFMKRSAQNLNKRLKEVLALARINKTRIGFHTARHSGITDLCRRGVMPTIVMRLAGHANIKMTMHYVHLSGVDVEQALSNVTSW</sequence>
<dbReference type="CDD" id="cd01185">
    <property type="entry name" value="INTN1_C_like"/>
    <property type="match status" value="1"/>
</dbReference>
<dbReference type="Gene3D" id="1.10.150.130">
    <property type="match status" value="1"/>
</dbReference>
<dbReference type="InterPro" id="IPR035386">
    <property type="entry name" value="Arm-DNA-bind_5"/>
</dbReference>
<dbReference type="InterPro" id="IPR025269">
    <property type="entry name" value="SAM-like_dom"/>
</dbReference>
<keyword evidence="1" id="KW-0238">DNA-binding</keyword>
<reference evidence="4" key="1">
    <citation type="submission" date="2021-03" db="EMBL/GenBank/DDBJ databases">
        <title>Fibrella sp. HMF5335 genome sequencing and assembly.</title>
        <authorList>
            <person name="Kang H."/>
            <person name="Kim H."/>
            <person name="Bae S."/>
            <person name="Joh K."/>
        </authorList>
    </citation>
    <scope>NUCLEOTIDE SEQUENCE</scope>
    <source>
        <strain evidence="4">HMF5335</strain>
    </source>
</reference>
<protein>
    <submittedName>
        <fullName evidence="4">Site-specific integrase</fullName>
    </submittedName>
</protein>
<dbReference type="InterPro" id="IPR013762">
    <property type="entry name" value="Integrase-like_cat_sf"/>
</dbReference>
<dbReference type="GO" id="GO:0006310">
    <property type="term" value="P:DNA recombination"/>
    <property type="evidence" value="ECO:0007669"/>
    <property type="project" value="UniProtKB-KW"/>
</dbReference>
<evidence type="ECO:0000313" key="4">
    <source>
        <dbReference type="EMBL" id="MBO0935079.1"/>
    </source>
</evidence>
<evidence type="ECO:0000313" key="5">
    <source>
        <dbReference type="Proteomes" id="UP000664034"/>
    </source>
</evidence>
<keyword evidence="5" id="KW-1185">Reference proteome</keyword>
<evidence type="ECO:0000256" key="2">
    <source>
        <dbReference type="ARBA" id="ARBA00023172"/>
    </source>
</evidence>
<keyword evidence="2" id="KW-0233">DNA recombination</keyword>